<name>A0A2T4BZV7_TRILO</name>
<accession>A0A2T4BZV7</accession>
<feature type="region of interest" description="Disordered" evidence="1">
    <location>
        <begin position="1"/>
        <end position="26"/>
    </location>
</feature>
<keyword evidence="3" id="KW-1185">Reference proteome</keyword>
<evidence type="ECO:0000313" key="2">
    <source>
        <dbReference type="EMBL" id="PTB74861.1"/>
    </source>
</evidence>
<protein>
    <submittedName>
        <fullName evidence="2">Uncharacterized protein</fullName>
    </submittedName>
</protein>
<feature type="compositionally biased region" description="Polar residues" evidence="1">
    <location>
        <begin position="74"/>
        <end position="83"/>
    </location>
</feature>
<reference evidence="2 3" key="1">
    <citation type="submission" date="2016-07" db="EMBL/GenBank/DDBJ databases">
        <title>Multiple horizontal gene transfer events from other fungi enriched the ability of initially mycotrophic Trichoderma (Ascomycota) to feed on dead plant biomass.</title>
        <authorList>
            <consortium name="DOE Joint Genome Institute"/>
            <person name="Aerts A."/>
            <person name="Atanasova L."/>
            <person name="Chenthamara K."/>
            <person name="Zhang J."/>
            <person name="Grujic M."/>
            <person name="Henrissat B."/>
            <person name="Kuo A."/>
            <person name="Salamov A."/>
            <person name="Lipzen A."/>
            <person name="Labutti K."/>
            <person name="Barry K."/>
            <person name="Miao Y."/>
            <person name="Rahimi M.J."/>
            <person name="Shen Q."/>
            <person name="Grigoriev I.V."/>
            <person name="Kubicek C.P."/>
            <person name="Druzhinina I.S."/>
        </authorList>
    </citation>
    <scope>NUCLEOTIDE SEQUENCE [LARGE SCALE GENOMIC DNA]</scope>
    <source>
        <strain evidence="2 3">ATCC 18648</strain>
    </source>
</reference>
<dbReference type="Proteomes" id="UP000240760">
    <property type="component" value="Unassembled WGS sequence"/>
</dbReference>
<feature type="region of interest" description="Disordered" evidence="1">
    <location>
        <begin position="43"/>
        <end position="83"/>
    </location>
</feature>
<gene>
    <name evidence="2" type="ORF">M440DRAFT_1403345</name>
</gene>
<feature type="compositionally biased region" description="Polar residues" evidence="1">
    <location>
        <begin position="47"/>
        <end position="66"/>
    </location>
</feature>
<evidence type="ECO:0000313" key="3">
    <source>
        <dbReference type="Proteomes" id="UP000240760"/>
    </source>
</evidence>
<sequence length="83" mass="8823">MAVARTGMGRGRTPRFQPGTEWEPRVSVDQKSLLAAHARGFVETATEKTSPSAAPNQGLPVSQPQSGPLRYPAGSSTQAVYLQ</sequence>
<organism evidence="2 3">
    <name type="scientific">Trichoderma longibrachiatum ATCC 18648</name>
    <dbReference type="NCBI Taxonomy" id="983965"/>
    <lineage>
        <taxon>Eukaryota</taxon>
        <taxon>Fungi</taxon>
        <taxon>Dikarya</taxon>
        <taxon>Ascomycota</taxon>
        <taxon>Pezizomycotina</taxon>
        <taxon>Sordariomycetes</taxon>
        <taxon>Hypocreomycetidae</taxon>
        <taxon>Hypocreales</taxon>
        <taxon>Hypocreaceae</taxon>
        <taxon>Trichoderma</taxon>
    </lineage>
</organism>
<proteinExistence type="predicted"/>
<dbReference type="AlphaFoldDB" id="A0A2T4BZV7"/>
<evidence type="ECO:0000256" key="1">
    <source>
        <dbReference type="SAM" id="MobiDB-lite"/>
    </source>
</evidence>
<dbReference type="EMBL" id="KZ679135">
    <property type="protein sequence ID" value="PTB74861.1"/>
    <property type="molecule type" value="Genomic_DNA"/>
</dbReference>